<dbReference type="RefSeq" id="XP_022092223.1">
    <property type="nucleotide sequence ID" value="XM_022236531.1"/>
</dbReference>
<organism evidence="2 3">
    <name type="scientific">Acanthaster planci</name>
    <name type="common">Crown-of-thorns starfish</name>
    <dbReference type="NCBI Taxonomy" id="133434"/>
    <lineage>
        <taxon>Eukaryota</taxon>
        <taxon>Metazoa</taxon>
        <taxon>Echinodermata</taxon>
        <taxon>Eleutherozoa</taxon>
        <taxon>Asterozoa</taxon>
        <taxon>Asteroidea</taxon>
        <taxon>Valvatacea</taxon>
        <taxon>Valvatida</taxon>
        <taxon>Acanthasteridae</taxon>
        <taxon>Acanthaster</taxon>
    </lineage>
</organism>
<protein>
    <submittedName>
        <fullName evidence="3">Uncharacterized protein LOC110980153</fullName>
    </submittedName>
</protein>
<dbReference type="AlphaFoldDB" id="A0A8B7YG53"/>
<dbReference type="KEGG" id="aplc:110980153"/>
<evidence type="ECO:0000256" key="1">
    <source>
        <dbReference type="SAM" id="MobiDB-lite"/>
    </source>
</evidence>
<keyword evidence="2" id="KW-1185">Reference proteome</keyword>
<proteinExistence type="predicted"/>
<evidence type="ECO:0000313" key="2">
    <source>
        <dbReference type="Proteomes" id="UP000694845"/>
    </source>
</evidence>
<feature type="compositionally biased region" description="Acidic residues" evidence="1">
    <location>
        <begin position="90"/>
        <end position="102"/>
    </location>
</feature>
<feature type="region of interest" description="Disordered" evidence="1">
    <location>
        <begin position="80"/>
        <end position="167"/>
    </location>
</feature>
<accession>A0A8B7YG53</accession>
<sequence length="167" mass="17971">MDGLVRWNADRASEAIAADAPEYRFTAATCSTLLTCWDSMCSANPSTPPSALPRSTLDLEELIRVEYLYDQTNVVLGKYSRDAAEGDKLDGDDEAYQEDEAGLDPTIPPLDEASGATPKNGATNSKYKEKSKGQEQVVLEMGISLPRPPQTSAARGATVGKNVSDRL</sequence>
<feature type="compositionally biased region" description="Basic and acidic residues" evidence="1">
    <location>
        <begin position="80"/>
        <end position="89"/>
    </location>
</feature>
<dbReference type="Proteomes" id="UP000694845">
    <property type="component" value="Unplaced"/>
</dbReference>
<dbReference type="OMA" id="HTERIGV"/>
<name>A0A8B7YG53_ACAPL</name>
<dbReference type="GeneID" id="110980153"/>
<reference evidence="3" key="1">
    <citation type="submission" date="2025-08" db="UniProtKB">
        <authorList>
            <consortium name="RefSeq"/>
        </authorList>
    </citation>
    <scope>IDENTIFICATION</scope>
</reference>
<gene>
    <name evidence="3" type="primary">LOC110980153</name>
</gene>
<evidence type="ECO:0000313" key="3">
    <source>
        <dbReference type="RefSeq" id="XP_022092223.1"/>
    </source>
</evidence>